<dbReference type="EMBL" id="UINC01076888">
    <property type="protein sequence ID" value="SVC16480.1"/>
    <property type="molecule type" value="Genomic_DNA"/>
</dbReference>
<reference evidence="2" key="1">
    <citation type="submission" date="2018-05" db="EMBL/GenBank/DDBJ databases">
        <authorList>
            <person name="Lanie J.A."/>
            <person name="Ng W.-L."/>
            <person name="Kazmierczak K.M."/>
            <person name="Andrzejewski T.M."/>
            <person name="Davidsen T.M."/>
            <person name="Wayne K.J."/>
            <person name="Tettelin H."/>
            <person name="Glass J.I."/>
            <person name="Rusch D."/>
            <person name="Podicherti R."/>
            <person name="Tsui H.-C.T."/>
            <person name="Winkler M.E."/>
        </authorList>
    </citation>
    <scope>NUCLEOTIDE SEQUENCE</scope>
</reference>
<organism evidence="2">
    <name type="scientific">marine metagenome</name>
    <dbReference type="NCBI Taxonomy" id="408172"/>
    <lineage>
        <taxon>unclassified sequences</taxon>
        <taxon>metagenomes</taxon>
        <taxon>ecological metagenomes</taxon>
    </lineage>
</organism>
<sequence>MIKNLLPKSLLGRSLLIIVAPLILLQIITTFIFFDRHWQTMSKRLSGSLAGEIAIIIDAVKSQEQQEREETFLLVEGKTGMKVKFLKNEIIKQKINKGMLERSLAKAIKERVGMPYYIDGDTYEELVEIQIQLED</sequence>
<keyword evidence="1" id="KW-0472">Membrane</keyword>
<evidence type="ECO:0000256" key="1">
    <source>
        <dbReference type="SAM" id="Phobius"/>
    </source>
</evidence>
<dbReference type="AlphaFoldDB" id="A0A382JWI7"/>
<proteinExistence type="predicted"/>
<protein>
    <submittedName>
        <fullName evidence="2">Uncharacterized protein</fullName>
    </submittedName>
</protein>
<evidence type="ECO:0000313" key="2">
    <source>
        <dbReference type="EMBL" id="SVC16480.1"/>
    </source>
</evidence>
<accession>A0A382JWI7</accession>
<keyword evidence="1" id="KW-1133">Transmembrane helix</keyword>
<feature type="transmembrane region" description="Helical" evidence="1">
    <location>
        <begin position="15"/>
        <end position="34"/>
    </location>
</feature>
<gene>
    <name evidence="2" type="ORF">METZ01_LOCUS269334</name>
</gene>
<name>A0A382JWI7_9ZZZZ</name>
<keyword evidence="1" id="KW-0812">Transmembrane</keyword>
<feature type="non-terminal residue" evidence="2">
    <location>
        <position position="135"/>
    </location>
</feature>